<sequence length="140" mass="15657">MTTMDDYNVRSTDIAVLKRLDPNNVGKWAVVTAPWLTGRSALSFVFDPPYGGHAYQFLTFRDANQYGRWQISPVWPNRDELRGHRPHMIDVLVGEVRVPMICGSNAAEGYATIEDVCGATAKWSVYTSMLLSGRDPSFSV</sequence>
<dbReference type="Proteomes" id="UP001621418">
    <property type="component" value="Chromosome"/>
</dbReference>
<name>A0ABZ1N814_9NOCA</name>
<accession>A0ABZ1N814</accession>
<evidence type="ECO:0000313" key="1">
    <source>
        <dbReference type="EMBL" id="WTY35906.1"/>
    </source>
</evidence>
<evidence type="ECO:0000313" key="2">
    <source>
        <dbReference type="Proteomes" id="UP001621418"/>
    </source>
</evidence>
<gene>
    <name evidence="1" type="ORF">OG308_32450</name>
</gene>
<dbReference type="RefSeq" id="WP_405148155.1">
    <property type="nucleotide sequence ID" value="NZ_CP109527.1"/>
</dbReference>
<protein>
    <submittedName>
        <fullName evidence="1">Uncharacterized protein</fullName>
    </submittedName>
</protein>
<proteinExistence type="predicted"/>
<reference evidence="1 2" key="1">
    <citation type="submission" date="2022-10" db="EMBL/GenBank/DDBJ databases">
        <title>The complete genomes of actinobacterial strains from the NBC collection.</title>
        <authorList>
            <person name="Joergensen T.S."/>
            <person name="Alvarez Arevalo M."/>
            <person name="Sterndorff E.B."/>
            <person name="Faurdal D."/>
            <person name="Vuksanovic O."/>
            <person name="Mourched A.-S."/>
            <person name="Charusanti P."/>
            <person name="Shaw S."/>
            <person name="Blin K."/>
            <person name="Weber T."/>
        </authorList>
    </citation>
    <scope>NUCLEOTIDE SEQUENCE [LARGE SCALE GENOMIC DNA]</scope>
    <source>
        <strain evidence="1 2">NBC_01413</strain>
    </source>
</reference>
<organism evidence="1 2">
    <name type="scientific">Nocardia salmonicida</name>
    <dbReference type="NCBI Taxonomy" id="53431"/>
    <lineage>
        <taxon>Bacteria</taxon>
        <taxon>Bacillati</taxon>
        <taxon>Actinomycetota</taxon>
        <taxon>Actinomycetes</taxon>
        <taxon>Mycobacteriales</taxon>
        <taxon>Nocardiaceae</taxon>
        <taxon>Nocardia</taxon>
    </lineage>
</organism>
<dbReference type="EMBL" id="CP109527">
    <property type="protein sequence ID" value="WTY35906.1"/>
    <property type="molecule type" value="Genomic_DNA"/>
</dbReference>
<keyword evidence="2" id="KW-1185">Reference proteome</keyword>